<proteinExistence type="inferred from homology"/>
<keyword evidence="2" id="KW-0564">Palmitate</keyword>
<dbReference type="InterPro" id="IPR010131">
    <property type="entry name" value="MdtP/NodT-like"/>
</dbReference>
<dbReference type="PANTHER" id="PTHR30203">
    <property type="entry name" value="OUTER MEMBRANE CATION EFFLUX PROTEIN"/>
    <property type="match status" value="1"/>
</dbReference>
<dbReference type="SUPFAM" id="SSF56954">
    <property type="entry name" value="Outer membrane efflux proteins (OEP)"/>
    <property type="match status" value="1"/>
</dbReference>
<feature type="region of interest" description="Disordered" evidence="3">
    <location>
        <begin position="544"/>
        <end position="565"/>
    </location>
</feature>
<dbReference type="AlphaFoldDB" id="A0A8A4E171"/>
<dbReference type="EMBL" id="CP071754">
    <property type="protein sequence ID" value="QTB64813.1"/>
    <property type="molecule type" value="Genomic_DNA"/>
</dbReference>
<dbReference type="PROSITE" id="PS51257">
    <property type="entry name" value="PROKAR_LIPOPROTEIN"/>
    <property type="match status" value="1"/>
</dbReference>
<keyword evidence="2" id="KW-0732">Signal</keyword>
<feature type="chain" id="PRO_5033100383" evidence="2">
    <location>
        <begin position="24"/>
        <end position="565"/>
    </location>
</feature>
<evidence type="ECO:0000256" key="2">
    <source>
        <dbReference type="RuleBase" id="RU362097"/>
    </source>
</evidence>
<reference evidence="4" key="1">
    <citation type="submission" date="2021-03" db="EMBL/GenBank/DDBJ databases">
        <title>Complete genome of Burkholderia pseudomallei_VBP364.</title>
        <authorList>
            <person name="Balaji V."/>
            <person name="Yamuna B."/>
            <person name="Monisha P."/>
        </authorList>
    </citation>
    <scope>NUCLEOTIDE SEQUENCE</scope>
    <source>
        <strain evidence="4">VBP364</strain>
    </source>
</reference>
<protein>
    <submittedName>
        <fullName evidence="4">Efflux transporter outer membrane subunit</fullName>
    </submittedName>
</protein>
<organism evidence="4">
    <name type="scientific">Burkholderia pseudomallei</name>
    <name type="common">Pseudomonas pseudomallei</name>
    <dbReference type="NCBI Taxonomy" id="28450"/>
    <lineage>
        <taxon>Bacteria</taxon>
        <taxon>Pseudomonadati</taxon>
        <taxon>Pseudomonadota</taxon>
        <taxon>Betaproteobacteria</taxon>
        <taxon>Burkholderiales</taxon>
        <taxon>Burkholderiaceae</taxon>
        <taxon>Burkholderia</taxon>
        <taxon>pseudomallei group</taxon>
    </lineage>
</organism>
<accession>A0A8A4E171</accession>
<keyword evidence="2" id="KW-0812">Transmembrane</keyword>
<dbReference type="Gene3D" id="1.20.1600.10">
    <property type="entry name" value="Outer membrane efflux proteins (OEP)"/>
    <property type="match status" value="1"/>
</dbReference>
<name>A0A8A4E171_BURPE</name>
<dbReference type="InterPro" id="IPR003423">
    <property type="entry name" value="OMP_efflux"/>
</dbReference>
<dbReference type="NCBIfam" id="TIGR01845">
    <property type="entry name" value="outer_NodT"/>
    <property type="match status" value="1"/>
</dbReference>
<gene>
    <name evidence="4" type="ORF">J3D99_13800</name>
</gene>
<dbReference type="GO" id="GO:0005886">
    <property type="term" value="C:plasma membrane"/>
    <property type="evidence" value="ECO:0007669"/>
    <property type="project" value="UniProtKB-SubCell"/>
</dbReference>
<feature type="signal peptide" evidence="2">
    <location>
        <begin position="1"/>
        <end position="23"/>
    </location>
</feature>
<dbReference type="Gene3D" id="2.20.200.10">
    <property type="entry name" value="Outer membrane efflux proteins (OEP)"/>
    <property type="match status" value="1"/>
</dbReference>
<keyword evidence="2" id="KW-0472">Membrane</keyword>
<feature type="compositionally biased region" description="Low complexity" evidence="3">
    <location>
        <begin position="45"/>
        <end position="78"/>
    </location>
</feature>
<evidence type="ECO:0000256" key="1">
    <source>
        <dbReference type="ARBA" id="ARBA00007613"/>
    </source>
</evidence>
<comment type="subcellular location">
    <subcellularLocation>
        <location evidence="2">Cell membrane</location>
        <topology evidence="2">Lipid-anchor</topology>
    </subcellularLocation>
</comment>
<evidence type="ECO:0000256" key="3">
    <source>
        <dbReference type="SAM" id="MobiDB-lite"/>
    </source>
</evidence>
<keyword evidence="2" id="KW-0449">Lipoprotein</keyword>
<feature type="region of interest" description="Disordered" evidence="3">
    <location>
        <begin position="44"/>
        <end position="92"/>
    </location>
</feature>
<evidence type="ECO:0000313" key="4">
    <source>
        <dbReference type="EMBL" id="QTB64813.1"/>
    </source>
</evidence>
<keyword evidence="2" id="KW-1134">Transmembrane beta strand</keyword>
<dbReference type="PANTHER" id="PTHR30203:SF25">
    <property type="entry name" value="OUTER MEMBRANE PROTEIN-RELATED"/>
    <property type="match status" value="1"/>
</dbReference>
<dbReference type="Pfam" id="PF02321">
    <property type="entry name" value="OEP"/>
    <property type="match status" value="2"/>
</dbReference>
<dbReference type="GO" id="GO:0015562">
    <property type="term" value="F:efflux transmembrane transporter activity"/>
    <property type="evidence" value="ECO:0007669"/>
    <property type="project" value="InterPro"/>
</dbReference>
<sequence>MRRALTRWRLSFALGALAALASACTVGPDFHPPRADVPAQWHDVTATSTSSTSSTSSASSAASPPAARSGAPNAGAPPRSLPTVEADPDPRWWRTFGDPVLDRLVERAAQDNLDVQAAVLRIAEARAQVRAAAAQGLPDVRASASYQREQLGLKGFLEDGGVDAQLERLGAPGSPLERIAPGAGAALRRGAEHTLDQLTSPVNLWQAGFDASWELDLFGRVRRSVEAAGAQTQAAIEGRNDALLSLEAEVAQTYLQLRGAQALRALAVALADEQRDVVALTRDQARKGLSSELDVQSADARLAQLRAQLPQFDQQIALLRNGLSYLLGDAPGALDDALREPRALPELPPTVPIGLPSTLARRRPDIRRAEAQLHAATAGVGVAVAQFYPDVSLTGQVGTRATHARELAHWSHLFYAFGPSVSLPIFEGGALVANLRLSQAQQAQAALGYRRAVLLALRDVDNALAAYRTDQTRRDALRDAAAAERTTFELARDSYRHELVSFIDVLDAERELSQARQQYVQGSLQLTTDLVSLYKALGGGWQPAPAALDAPTQDTPLGATAPARR</sequence>
<comment type="similarity">
    <text evidence="1 2">Belongs to the outer membrane factor (OMF) (TC 1.B.17) family.</text>
</comment>